<feature type="compositionally biased region" description="Polar residues" evidence="7">
    <location>
        <begin position="179"/>
        <end position="188"/>
    </location>
</feature>
<evidence type="ECO:0000256" key="2">
    <source>
        <dbReference type="ARBA" id="ARBA00022692"/>
    </source>
</evidence>
<keyword evidence="11" id="KW-1185">Reference proteome</keyword>
<dbReference type="AlphaFoldDB" id="A0A6I5ZM98"/>
<comment type="similarity">
    <text evidence="5">Belongs to the zinc-associated anti-sigma factor (ZAS) superfamily. Anti-sigma-W factor family.</text>
</comment>
<evidence type="ECO:0000256" key="5">
    <source>
        <dbReference type="ARBA" id="ARBA00024353"/>
    </source>
</evidence>
<feature type="transmembrane region" description="Helical" evidence="8">
    <location>
        <begin position="87"/>
        <end position="106"/>
    </location>
</feature>
<dbReference type="EMBL" id="CP046244">
    <property type="protein sequence ID" value="QGP90946.1"/>
    <property type="molecule type" value="Genomic_DNA"/>
</dbReference>
<reference evidence="10 11" key="1">
    <citation type="submission" date="2019-11" db="EMBL/GenBank/DDBJ databases">
        <title>Genome sequence of Moorella glycerini DSM11254.</title>
        <authorList>
            <person name="Poehlein A."/>
            <person name="Boeer T."/>
            <person name="Daniel R."/>
        </authorList>
    </citation>
    <scope>NUCLEOTIDE SEQUENCE [LARGE SCALE GENOMIC DNA]</scope>
    <source>
        <strain evidence="10 11">DSM 11254</strain>
    </source>
</reference>
<evidence type="ECO:0000256" key="4">
    <source>
        <dbReference type="ARBA" id="ARBA00023136"/>
    </source>
</evidence>
<protein>
    <recommendedName>
        <fullName evidence="6">Anti-sigma-W factor RsiW</fullName>
    </recommendedName>
</protein>
<dbReference type="OrthoDB" id="1805316at2"/>
<evidence type="ECO:0000256" key="7">
    <source>
        <dbReference type="SAM" id="MobiDB-lite"/>
    </source>
</evidence>
<proteinExistence type="inferred from homology"/>
<dbReference type="InterPro" id="IPR051474">
    <property type="entry name" value="Anti-sigma-K/W_factor"/>
</dbReference>
<dbReference type="Proteomes" id="UP000425916">
    <property type="component" value="Chromosome"/>
</dbReference>
<evidence type="ECO:0000256" key="8">
    <source>
        <dbReference type="SAM" id="Phobius"/>
    </source>
</evidence>
<accession>A0A6I5ZM98</accession>
<name>A0A6I5ZM98_9FIRM</name>
<evidence type="ECO:0000256" key="3">
    <source>
        <dbReference type="ARBA" id="ARBA00022989"/>
    </source>
</evidence>
<dbReference type="Pfam" id="PF13490">
    <property type="entry name" value="zf-HC2"/>
    <property type="match status" value="1"/>
</dbReference>
<comment type="subcellular location">
    <subcellularLocation>
        <location evidence="1">Membrane</location>
        <topology evidence="1">Single-pass membrane protein</topology>
    </subcellularLocation>
</comment>
<evidence type="ECO:0000256" key="1">
    <source>
        <dbReference type="ARBA" id="ARBA00004167"/>
    </source>
</evidence>
<dbReference type="InterPro" id="IPR041916">
    <property type="entry name" value="Anti_sigma_zinc_sf"/>
</dbReference>
<feature type="region of interest" description="Disordered" evidence="7">
    <location>
        <begin position="120"/>
        <end position="139"/>
    </location>
</feature>
<dbReference type="InterPro" id="IPR027383">
    <property type="entry name" value="Znf_put"/>
</dbReference>
<feature type="domain" description="Putative zinc-finger" evidence="9">
    <location>
        <begin position="3"/>
        <end position="37"/>
    </location>
</feature>
<dbReference type="RefSeq" id="WP_156271390.1">
    <property type="nucleotide sequence ID" value="NZ_CP046244.1"/>
</dbReference>
<evidence type="ECO:0000256" key="6">
    <source>
        <dbReference type="ARBA" id="ARBA00024438"/>
    </source>
</evidence>
<keyword evidence="2 8" id="KW-0812">Transmembrane</keyword>
<organism evidence="10 11">
    <name type="scientific">Neomoorella glycerini</name>
    <dbReference type="NCBI Taxonomy" id="55779"/>
    <lineage>
        <taxon>Bacteria</taxon>
        <taxon>Bacillati</taxon>
        <taxon>Bacillota</taxon>
        <taxon>Clostridia</taxon>
        <taxon>Neomoorellales</taxon>
        <taxon>Neomoorellaceae</taxon>
        <taxon>Neomoorella</taxon>
    </lineage>
</organism>
<gene>
    <name evidence="10" type="ORF">MGLY_02670</name>
</gene>
<feature type="region of interest" description="Disordered" evidence="7">
    <location>
        <begin position="170"/>
        <end position="315"/>
    </location>
</feature>
<feature type="compositionally biased region" description="Polar residues" evidence="7">
    <location>
        <begin position="196"/>
        <end position="207"/>
    </location>
</feature>
<dbReference type="PANTHER" id="PTHR37461:SF1">
    <property type="entry name" value="ANTI-SIGMA-K FACTOR RSKA"/>
    <property type="match status" value="1"/>
</dbReference>
<keyword evidence="4 8" id="KW-0472">Membrane</keyword>
<dbReference type="GO" id="GO:0016020">
    <property type="term" value="C:membrane"/>
    <property type="evidence" value="ECO:0007669"/>
    <property type="project" value="UniProtKB-SubCell"/>
</dbReference>
<evidence type="ECO:0000313" key="10">
    <source>
        <dbReference type="EMBL" id="QGP90946.1"/>
    </source>
</evidence>
<dbReference type="PANTHER" id="PTHR37461">
    <property type="entry name" value="ANTI-SIGMA-K FACTOR RSKA"/>
    <property type="match status" value="1"/>
</dbReference>
<evidence type="ECO:0000313" key="11">
    <source>
        <dbReference type="Proteomes" id="UP000425916"/>
    </source>
</evidence>
<sequence>MNCSQYRELLSPYLDGALPANQQRDLENHLRRCPFCREELEALRQTVNLLQAWSEEELDLPAGFEERLRSRLEATCRPWYWRLPKSWLSLAAAAAIMVAVALTAYADYFGFPHNFQARQQAPEVTREEKSQNNALQAPVVPVPDKDYAIKILDQQNITHEPERVTLPAAPLAPKREQQPVKSPQTQPVLNGRERSPVTQPGNSNFRGQKQDPDVYGTLSVNDGQTEPGTTPPGGQNGDQSPGKDGGGSGTDNTRPPGANGDRTGIDDNGRPATVPEEVYRNPEVPEANLTPAVTPGTRPGTPSSAVDKPGKPPSP</sequence>
<dbReference type="GO" id="GO:0016989">
    <property type="term" value="F:sigma factor antagonist activity"/>
    <property type="evidence" value="ECO:0007669"/>
    <property type="project" value="TreeGrafter"/>
</dbReference>
<evidence type="ECO:0000259" key="9">
    <source>
        <dbReference type="Pfam" id="PF13490"/>
    </source>
</evidence>
<keyword evidence="3 8" id="KW-1133">Transmembrane helix</keyword>
<dbReference type="Gene3D" id="1.10.10.1320">
    <property type="entry name" value="Anti-sigma factor, zinc-finger domain"/>
    <property type="match status" value="1"/>
</dbReference>
<dbReference type="GO" id="GO:0006417">
    <property type="term" value="P:regulation of translation"/>
    <property type="evidence" value="ECO:0007669"/>
    <property type="project" value="TreeGrafter"/>
</dbReference>